<feature type="domain" description="Zinc knuckle CX2CX4HX4C" evidence="3">
    <location>
        <begin position="171"/>
        <end position="219"/>
    </location>
</feature>
<dbReference type="InterPro" id="IPR040256">
    <property type="entry name" value="At4g02000-like"/>
</dbReference>
<dbReference type="EMBL" id="JABWDY010028084">
    <property type="protein sequence ID" value="KAF5187366.1"/>
    <property type="molecule type" value="Genomic_DNA"/>
</dbReference>
<organism evidence="4 5">
    <name type="scientific">Thalictrum thalictroides</name>
    <name type="common">Rue-anemone</name>
    <name type="synonym">Anemone thalictroides</name>
    <dbReference type="NCBI Taxonomy" id="46969"/>
    <lineage>
        <taxon>Eukaryota</taxon>
        <taxon>Viridiplantae</taxon>
        <taxon>Streptophyta</taxon>
        <taxon>Embryophyta</taxon>
        <taxon>Tracheophyta</taxon>
        <taxon>Spermatophyta</taxon>
        <taxon>Magnoliopsida</taxon>
        <taxon>Ranunculales</taxon>
        <taxon>Ranunculaceae</taxon>
        <taxon>Thalictroideae</taxon>
        <taxon>Thalictrum</taxon>
    </lineage>
</organism>
<comment type="caution">
    <text evidence="4">The sequence shown here is derived from an EMBL/GenBank/DDBJ whole genome shotgun (WGS) entry which is preliminary data.</text>
</comment>
<dbReference type="Pfam" id="PF14392">
    <property type="entry name" value="zf-CCHC_4"/>
    <property type="match status" value="1"/>
</dbReference>
<dbReference type="InterPro" id="IPR025836">
    <property type="entry name" value="Zn_knuckle_CX2CX4HX4C"/>
</dbReference>
<feature type="domain" description="DUF4283" evidence="2">
    <location>
        <begin position="37"/>
        <end position="113"/>
    </location>
</feature>
<proteinExistence type="predicted"/>
<evidence type="ECO:0000259" key="3">
    <source>
        <dbReference type="Pfam" id="PF14392"/>
    </source>
</evidence>
<protein>
    <submittedName>
        <fullName evidence="4">Sieve element occlusion b</fullName>
    </submittedName>
</protein>
<keyword evidence="5" id="KW-1185">Reference proteome</keyword>
<dbReference type="Proteomes" id="UP000554482">
    <property type="component" value="Unassembled WGS sequence"/>
</dbReference>
<dbReference type="Pfam" id="PF14111">
    <property type="entry name" value="DUF4283"/>
    <property type="match status" value="1"/>
</dbReference>
<name>A0A7J6VQL0_THATH</name>
<gene>
    <name evidence="4" type="ORF">FRX31_023048</name>
</gene>
<sequence length="371" mass="42246">MDELTNALSQNLSLSKTMNIPLTELQATGAQWTKAWLVIIWHGDHLNPNHVIRSLLTKWKLHKKVDIIRVSHNKYACKIYNKDEEKRIEDGQPWQVLNCLILMEKYSPPTDPESVVFKRIPQWITFKGLLLQHFNVNTIRSIASAAGYVRQVLPKKNLPKTAEGYRAQVRVDIYKPLVWGTFVNTIEGTDIWVDFKYNNLPGMYCNLCLRVGHDQHNCNFQFEVDLIGPALIQTLDEFNNDDEGEALQEPWPHHVIGPTHQLFGPTHQERDLGLNAESLAQILQIVREVIQENNSLSDKQAFGVVGSWANNGLVSRSEAAIFSQTKPTTPSPTITHQYSTHHLPFTSPITSSPKPKNEQFPKNPRQTALII</sequence>
<evidence type="ECO:0000259" key="2">
    <source>
        <dbReference type="Pfam" id="PF14111"/>
    </source>
</evidence>
<evidence type="ECO:0000313" key="5">
    <source>
        <dbReference type="Proteomes" id="UP000554482"/>
    </source>
</evidence>
<evidence type="ECO:0000313" key="4">
    <source>
        <dbReference type="EMBL" id="KAF5187366.1"/>
    </source>
</evidence>
<evidence type="ECO:0000256" key="1">
    <source>
        <dbReference type="SAM" id="MobiDB-lite"/>
    </source>
</evidence>
<dbReference type="AlphaFoldDB" id="A0A7J6VQL0"/>
<feature type="region of interest" description="Disordered" evidence="1">
    <location>
        <begin position="342"/>
        <end position="371"/>
    </location>
</feature>
<dbReference type="PANTHER" id="PTHR31286:SF167">
    <property type="entry name" value="OS09G0268800 PROTEIN"/>
    <property type="match status" value="1"/>
</dbReference>
<reference evidence="4 5" key="1">
    <citation type="submission" date="2020-06" db="EMBL/GenBank/DDBJ databases">
        <title>Transcriptomic and genomic resources for Thalictrum thalictroides and T. hernandezii: Facilitating candidate gene discovery in an emerging model plant lineage.</title>
        <authorList>
            <person name="Arias T."/>
            <person name="Riano-Pachon D.M."/>
            <person name="Di Stilio V.S."/>
        </authorList>
    </citation>
    <scope>NUCLEOTIDE SEQUENCE [LARGE SCALE GENOMIC DNA]</scope>
    <source>
        <strain evidence="5">cv. WT478/WT964</strain>
        <tissue evidence="4">Leaves</tissue>
    </source>
</reference>
<dbReference type="OrthoDB" id="1938170at2759"/>
<dbReference type="PANTHER" id="PTHR31286">
    <property type="entry name" value="GLYCINE-RICH CELL WALL STRUCTURAL PROTEIN 1.8-LIKE"/>
    <property type="match status" value="1"/>
</dbReference>
<accession>A0A7J6VQL0</accession>
<dbReference type="InterPro" id="IPR025558">
    <property type="entry name" value="DUF4283"/>
</dbReference>